<evidence type="ECO:0000256" key="8">
    <source>
        <dbReference type="ARBA" id="ARBA00022921"/>
    </source>
</evidence>
<comment type="caution">
    <text evidence="15">Lacks conserved residue(s) required for the propagation of feature annotation.</text>
</comment>
<dbReference type="GO" id="GO:0043657">
    <property type="term" value="C:host cell"/>
    <property type="evidence" value="ECO:0007669"/>
    <property type="project" value="GOC"/>
</dbReference>
<keyword evidence="1 15" id="KW-1163">Viral penetration into host nucleus</keyword>
<keyword evidence="16" id="KW-0472">Membrane</keyword>
<evidence type="ECO:0000256" key="7">
    <source>
        <dbReference type="ARBA" id="ARBA00022844"/>
    </source>
</evidence>
<keyword evidence="5 15" id="KW-0945">Host-virus interaction</keyword>
<keyword evidence="11 15" id="KW-1176">Cytoplasmic inwards viral transport</keyword>
<keyword evidence="6" id="KW-1040">Host Golgi apparatus</keyword>
<comment type="function">
    <text evidence="15">Minor protein of the capsid that localizes along the inner surface of the virion, within the central cavities beneath the L1 pentamers. Plays a role in capsid stabilization through interaction with the major capsid protein L1. Once the virion enters the host cell, L2 escorts the genomic DNA into the nucleus by promoting escape from the endosomal compartments and traffic through the host Golgi network. Mechanistically, the C-terminus of L2 possesses a cell-penetrating peptide that protudes from the host endosome, interacts with host cytoplasmic retromer cargo and thereby mediates the capsid delivery to the host trans-Golgi network. Plays a role through its interaction with host dynein in the intracellular microtubule-dependent transport of viral capsid toward the nucleus. Mediates the viral genome import into the nucleus through binding to host importins. Once within the nucleus, L2 localizes viral genomes to host PML bodies in order to activate early gene expression for establishment of infection. Later on, promotes late gene expression by interacting with the viral E2 protein and by inhibiting its transcriptional activation functions. During virion assembly, encapsidates the genome by direct interaction with the viral DNA.</text>
</comment>
<keyword evidence="9 15" id="KW-1177">Microtubular inwards viral transport</keyword>
<evidence type="ECO:0000256" key="14">
    <source>
        <dbReference type="ARBA" id="ARBA00023296"/>
    </source>
</evidence>
<keyword evidence="4 15" id="KW-1048">Host nucleus</keyword>
<keyword evidence="8 15" id="KW-0426">Late protein</keyword>
<comment type="subcellular location">
    <subcellularLocation>
        <location evidence="15">Virion</location>
    </subcellularLocation>
    <subcellularLocation>
        <location evidence="15">Host nucleus</location>
    </subcellularLocation>
</comment>
<dbReference type="EMBL" id="KU519391">
    <property type="protein sequence ID" value="ANZ90234.1"/>
    <property type="molecule type" value="Genomic_DNA"/>
</dbReference>
<comment type="subunit">
    <text evidence="15">Interacts with major capsid protein L1. Interacts with E2; this interaction inhibits E2 transcriptional activity but not the DNA replication function E2. Interacts with host HSPA8; this interaction is required for L2 nuclear translocation. Interacts with host importins KPNB2 and KPNB3. Forms a complex with importin alpha2-beta1 heterodimers via interaction with the importin alpha2 adapter. Interacts with host DYNLT1; this interaction is essential for virus intracellular transport during entry. Interacts (via C-terminus) with host retromer subunits VPS35 AND VPS29.</text>
</comment>
<accession>A0A1B2K201</accession>
<name>A0A1B2K201_9PAPI</name>
<dbReference type="InterPro" id="IPR000784">
    <property type="entry name" value="Late_L2"/>
</dbReference>
<keyword evidence="2 15" id="KW-0597">Phosphoprotein</keyword>
<evidence type="ECO:0000256" key="5">
    <source>
        <dbReference type="ARBA" id="ARBA00022581"/>
    </source>
</evidence>
<gene>
    <name evidence="15 17" type="primary">L2</name>
</gene>
<feature type="disulfide bond" evidence="15">
    <location>
        <begin position="16"/>
        <end position="22"/>
    </location>
</feature>
<evidence type="ECO:0000256" key="15">
    <source>
        <dbReference type="HAMAP-Rule" id="MF_04003"/>
    </source>
</evidence>
<evidence type="ECO:0000256" key="16">
    <source>
        <dbReference type="SAM" id="Phobius"/>
    </source>
</evidence>
<keyword evidence="3 15" id="KW-0167">Capsid protein</keyword>
<keyword evidence="18" id="KW-1185">Reference proteome</keyword>
<dbReference type="GO" id="GO:0019028">
    <property type="term" value="C:viral capsid"/>
    <property type="evidence" value="ECO:0007669"/>
    <property type="project" value="UniProtKB-UniRule"/>
</dbReference>
<evidence type="ECO:0000256" key="6">
    <source>
        <dbReference type="ARBA" id="ARBA00022812"/>
    </source>
</evidence>
<comment type="similarity">
    <text evidence="15">Belongs to the papillomaviridae L2 protein family.</text>
</comment>
<dbReference type="GO" id="GO:0042025">
    <property type="term" value="C:host cell nucleus"/>
    <property type="evidence" value="ECO:0007669"/>
    <property type="project" value="UniProtKB-SubCell"/>
</dbReference>
<reference evidence="17 18" key="1">
    <citation type="submission" date="2016-01" db="EMBL/GenBank/DDBJ databases">
        <title>How many papillomavirus species can be undetected in fibropapillomas?</title>
        <authorList>
            <person name="Daudt C."/>
            <person name="Chaves da Silva F.R."/>
            <person name="Streck A.F."/>
            <person name="Weber M.N."/>
            <person name="Cibulski S.P."/>
            <person name="Canal C.W."/>
        </authorList>
    </citation>
    <scope>NUCLEOTIDE SEQUENCE [LARGE SCALE GENOMIC DNA]</scope>
</reference>
<proteinExistence type="inferred from homology"/>
<keyword evidence="10" id="KW-1039">Host endosome</keyword>
<dbReference type="RefSeq" id="YP_009272585.1">
    <property type="nucleotide sequence ID" value="NC_030796.1"/>
</dbReference>
<keyword evidence="13 15" id="KW-1015">Disulfide bond</keyword>
<dbReference type="GO" id="GO:0046718">
    <property type="term" value="P:symbiont entry into host cell"/>
    <property type="evidence" value="ECO:0007669"/>
    <property type="project" value="UniProtKB-KW"/>
</dbReference>
<evidence type="ECO:0000256" key="4">
    <source>
        <dbReference type="ARBA" id="ARBA00022562"/>
    </source>
</evidence>
<dbReference type="GO" id="GO:0075521">
    <property type="term" value="P:microtubule-dependent intracellular transport of viral material towards nucleus"/>
    <property type="evidence" value="ECO:0007669"/>
    <property type="project" value="UniProtKB-UniRule"/>
</dbReference>
<evidence type="ECO:0000256" key="3">
    <source>
        <dbReference type="ARBA" id="ARBA00022561"/>
    </source>
</evidence>
<evidence type="ECO:0000256" key="12">
    <source>
        <dbReference type="ARBA" id="ARBA00023125"/>
    </source>
</evidence>
<sequence>MSRRKRASVQDIYNSCIRAGNCPEDVKNKVESNTWADRLLQWFSGLVYFGGLGIGTGIAGVCRGTGGPRQPVRPTVPTVDTIGPDIVNGSVGDAGESSIVPLLDVDTDPSIIDTGSSEIGNVQPGPTEPPSVEVNGASENPQIVVSESTHNNPTFEEPVTRGDTFPSVSVEVQSTTGTLIGEDLNLLHDNGDAPTLYVPETIELQSFTRPSADATFDETIVDEYGFSTSTPNERPELRKPPWSKVSLYNPRYAQVKVSNKAFLSHPDTLVQFANPAFDPDEAITFGSPARPVAAPDTDFQDVIQLSEPFSSRYQDRLRISRLGKKATMATRSGLIYGPQVHYYTDVSSISAGESIEMHIIGETSQGDVMVGHSVSDFDIISLSNSLGSTYSESELLDFIEEIGEDLHLVFGGGGRRRPQVIAPMEGPRLYTPVASVDVDYGSSSSSTPDDGLYPTPPIYPDHPHDTSPFVPIIPGGTDYSYDQSAGPSFTLDPSLLQLRKRKKRRYY</sequence>
<dbReference type="KEGG" id="vg:28544380"/>
<feature type="transmembrane region" description="Helical" evidence="16">
    <location>
        <begin position="39"/>
        <end position="61"/>
    </location>
</feature>
<dbReference type="Proteomes" id="UP000171261">
    <property type="component" value="Segment"/>
</dbReference>
<keyword evidence="12 15" id="KW-0238">DNA-binding</keyword>
<evidence type="ECO:0000256" key="11">
    <source>
        <dbReference type="ARBA" id="ARBA00023120"/>
    </source>
</evidence>
<dbReference type="HAMAP" id="MF_04003">
    <property type="entry name" value="PPV_L2"/>
    <property type="match status" value="1"/>
</dbReference>
<keyword evidence="16" id="KW-0812">Transmembrane</keyword>
<keyword evidence="7 15" id="KW-0946">Virion</keyword>
<dbReference type="GO" id="GO:0005198">
    <property type="term" value="F:structural molecule activity"/>
    <property type="evidence" value="ECO:0007669"/>
    <property type="project" value="UniProtKB-UniRule"/>
</dbReference>
<evidence type="ECO:0000256" key="13">
    <source>
        <dbReference type="ARBA" id="ARBA00023157"/>
    </source>
</evidence>
<keyword evidence="16" id="KW-1133">Transmembrane helix</keyword>
<organism evidence="17 18">
    <name type="scientific">Bos taurus papillomavirus 16</name>
    <dbReference type="NCBI Taxonomy" id="1887214"/>
    <lineage>
        <taxon>Viruses</taxon>
        <taxon>Monodnaviria</taxon>
        <taxon>Shotokuvirae</taxon>
        <taxon>Cossaviricota</taxon>
        <taxon>Papovaviricetes</taxon>
        <taxon>Zurhausenvirales</taxon>
        <taxon>Papillomaviridae</taxon>
        <taxon>Firstpapillomavirinae</taxon>
        <taxon>Dyokappapapillomavirus</taxon>
        <taxon>Dyokappapapillomavirus 3</taxon>
    </lineage>
</organism>
<comment type="PTM">
    <text evidence="15">Highly phosphorylated.</text>
</comment>
<dbReference type="GeneID" id="28544380"/>
<evidence type="ECO:0000313" key="17">
    <source>
        <dbReference type="EMBL" id="ANZ90234.1"/>
    </source>
</evidence>
<evidence type="ECO:0000313" key="18">
    <source>
        <dbReference type="Proteomes" id="UP000171261"/>
    </source>
</evidence>
<dbReference type="GO" id="GO:0003677">
    <property type="term" value="F:DNA binding"/>
    <property type="evidence" value="ECO:0007669"/>
    <property type="project" value="UniProtKB-UniRule"/>
</dbReference>
<dbReference type="Pfam" id="PF00513">
    <property type="entry name" value="Late_protein_L2"/>
    <property type="match status" value="1"/>
</dbReference>
<evidence type="ECO:0000256" key="1">
    <source>
        <dbReference type="ARBA" id="ARBA00022524"/>
    </source>
</evidence>
<evidence type="ECO:0000256" key="10">
    <source>
        <dbReference type="ARBA" id="ARBA00023046"/>
    </source>
</evidence>
<keyword evidence="14 15" id="KW-1160">Virus entry into host cell</keyword>
<protein>
    <recommendedName>
        <fullName evidence="15">Minor capsid protein L2</fullName>
    </recommendedName>
</protein>
<dbReference type="OrthoDB" id="8047at10239"/>
<evidence type="ECO:0000256" key="2">
    <source>
        <dbReference type="ARBA" id="ARBA00022553"/>
    </source>
</evidence>
<evidence type="ECO:0000256" key="9">
    <source>
        <dbReference type="ARBA" id="ARBA00022952"/>
    </source>
</evidence>
<dbReference type="GO" id="GO:0075732">
    <property type="term" value="P:viral penetration into host nucleus"/>
    <property type="evidence" value="ECO:0007669"/>
    <property type="project" value="UniProtKB-KW"/>
</dbReference>